<gene>
    <name evidence="1" type="ORF">UW49_C0001G0019</name>
</gene>
<evidence type="ECO:0000313" key="1">
    <source>
        <dbReference type="EMBL" id="KKT57835.1"/>
    </source>
</evidence>
<dbReference type="EMBL" id="LCIN01000001">
    <property type="protein sequence ID" value="KKT57835.1"/>
    <property type="molecule type" value="Genomic_DNA"/>
</dbReference>
<name>A0A0G1IF79_9BACT</name>
<evidence type="ECO:0000313" key="2">
    <source>
        <dbReference type="Proteomes" id="UP000033977"/>
    </source>
</evidence>
<proteinExistence type="predicted"/>
<dbReference type="AlphaFoldDB" id="A0A0G1IF79"/>
<reference evidence="1 2" key="1">
    <citation type="journal article" date="2015" name="Nature">
        <title>rRNA introns, odd ribosomes, and small enigmatic genomes across a large radiation of phyla.</title>
        <authorList>
            <person name="Brown C.T."/>
            <person name="Hug L.A."/>
            <person name="Thomas B.C."/>
            <person name="Sharon I."/>
            <person name="Castelle C.J."/>
            <person name="Singh A."/>
            <person name="Wilkins M.J."/>
            <person name="Williams K.H."/>
            <person name="Banfield J.F."/>
        </authorList>
    </citation>
    <scope>NUCLEOTIDE SEQUENCE [LARGE SCALE GENOMIC DNA]</scope>
</reference>
<organism evidence="1 2">
    <name type="scientific">Candidatus Giovannonibacteria bacterium GW2011_GWB1_44_23</name>
    <dbReference type="NCBI Taxonomy" id="1618652"/>
    <lineage>
        <taxon>Bacteria</taxon>
        <taxon>Candidatus Giovannoniibacteriota</taxon>
    </lineage>
</organism>
<dbReference type="SUPFAM" id="SSF53335">
    <property type="entry name" value="S-adenosyl-L-methionine-dependent methyltransferases"/>
    <property type="match status" value="1"/>
</dbReference>
<sequence>MCQDALKVCNSDWNTYAKKLDNLLKINIEFLKLQASLEKNGAYLYSTFREIEGLEQGYLWGLYFSQIFWAAHHRAFNFFLKEFVRKSGRTGRCLDAPVGSGMFLTQFLLTNKNWSGAGVDLSAASTDFAENIFRINRLAGRVKLFNEDFHKFESADIFERIICAEFLEHVEDPVVVLRKLRALLSDTGKIFLTTVAWAAFIDHIYLYKNVSEIRDHISLSGLKIEKEYIQNIFDKDKGKLEDSKIALNYAAILTKFT</sequence>
<dbReference type="Pfam" id="PF13489">
    <property type="entry name" value="Methyltransf_23"/>
    <property type="match status" value="1"/>
</dbReference>
<dbReference type="Proteomes" id="UP000033977">
    <property type="component" value="Unassembled WGS sequence"/>
</dbReference>
<dbReference type="InterPro" id="IPR029063">
    <property type="entry name" value="SAM-dependent_MTases_sf"/>
</dbReference>
<protein>
    <submittedName>
        <fullName evidence="1">HAD-superfamily phosphatase subfamily IIIC:FkbH-like protein domain protein</fullName>
    </submittedName>
</protein>
<comment type="caution">
    <text evidence="1">The sequence shown here is derived from an EMBL/GenBank/DDBJ whole genome shotgun (WGS) entry which is preliminary data.</text>
</comment>
<accession>A0A0G1IF79</accession>
<dbReference type="Gene3D" id="3.40.50.150">
    <property type="entry name" value="Vaccinia Virus protein VP39"/>
    <property type="match status" value="1"/>
</dbReference>